<dbReference type="SUPFAM" id="SSF81321">
    <property type="entry name" value="Family A G protein-coupled receptor-like"/>
    <property type="match status" value="1"/>
</dbReference>
<comment type="caution">
    <text evidence="12">The sequence shown here is derived from an EMBL/GenBank/DDBJ whole genome shotgun (WGS) entry which is preliminary data.</text>
</comment>
<evidence type="ECO:0000256" key="2">
    <source>
        <dbReference type="ARBA" id="ARBA00022475"/>
    </source>
</evidence>
<feature type="transmembrane region" description="Helical" evidence="10">
    <location>
        <begin position="55"/>
        <end position="77"/>
    </location>
</feature>
<dbReference type="CDD" id="cd00637">
    <property type="entry name" value="7tm_classA_rhodopsin-like"/>
    <property type="match status" value="1"/>
</dbReference>
<keyword evidence="2" id="KW-1003">Cell membrane</keyword>
<dbReference type="PROSITE" id="PS50262">
    <property type="entry name" value="G_PROTEIN_RECEP_F1_2"/>
    <property type="match status" value="1"/>
</dbReference>
<evidence type="ECO:0000256" key="8">
    <source>
        <dbReference type="ARBA" id="ARBA00023224"/>
    </source>
</evidence>
<dbReference type="OrthoDB" id="6435638at2759"/>
<dbReference type="InterPro" id="IPR017452">
    <property type="entry name" value="GPCR_Rhodpsn_7TM"/>
</dbReference>
<feature type="region of interest" description="Disordered" evidence="9">
    <location>
        <begin position="314"/>
        <end position="333"/>
    </location>
</feature>
<dbReference type="GO" id="GO:0008528">
    <property type="term" value="F:G protein-coupled peptide receptor activity"/>
    <property type="evidence" value="ECO:0007669"/>
    <property type="project" value="TreeGrafter"/>
</dbReference>
<keyword evidence="4 10" id="KW-1133">Transmembrane helix</keyword>
<dbReference type="EMBL" id="JARK01001545">
    <property type="protein sequence ID" value="EYB91201.1"/>
    <property type="molecule type" value="Genomic_DNA"/>
</dbReference>
<dbReference type="Pfam" id="PF00001">
    <property type="entry name" value="7tm_1"/>
    <property type="match status" value="1"/>
</dbReference>
<feature type="transmembrane region" description="Helical" evidence="10">
    <location>
        <begin position="142"/>
        <end position="160"/>
    </location>
</feature>
<dbReference type="PANTHER" id="PTHR24230:SF154">
    <property type="entry name" value="G-PROTEIN COUPLED RECEPTORS FAMILY 1 PROFILE DOMAIN-CONTAINING PROTEIN"/>
    <property type="match status" value="1"/>
</dbReference>
<evidence type="ECO:0000259" key="11">
    <source>
        <dbReference type="PROSITE" id="PS50262"/>
    </source>
</evidence>
<keyword evidence="7" id="KW-0675">Receptor</keyword>
<gene>
    <name evidence="12" type="primary">Acey_s0209.g2110</name>
    <name evidence="12" type="synonym">Acey-gnrr-7</name>
    <name evidence="12" type="ORF">Y032_0209g2110</name>
</gene>
<evidence type="ECO:0000256" key="9">
    <source>
        <dbReference type="SAM" id="MobiDB-lite"/>
    </source>
</evidence>
<dbReference type="PANTHER" id="PTHR24230">
    <property type="entry name" value="G-PROTEIN COUPLED RECEPTOR"/>
    <property type="match status" value="1"/>
</dbReference>
<feature type="transmembrane region" description="Helical" evidence="10">
    <location>
        <begin position="111"/>
        <end position="130"/>
    </location>
</feature>
<evidence type="ECO:0000256" key="4">
    <source>
        <dbReference type="ARBA" id="ARBA00022989"/>
    </source>
</evidence>
<evidence type="ECO:0000313" key="12">
    <source>
        <dbReference type="EMBL" id="EYB91201.1"/>
    </source>
</evidence>
<comment type="subcellular location">
    <subcellularLocation>
        <location evidence="1">Cell membrane</location>
        <topology evidence="1">Multi-pass membrane protein</topology>
    </subcellularLocation>
</comment>
<dbReference type="GO" id="GO:0007218">
    <property type="term" value="P:neuropeptide signaling pathway"/>
    <property type="evidence" value="ECO:0007669"/>
    <property type="project" value="TreeGrafter"/>
</dbReference>
<evidence type="ECO:0000256" key="3">
    <source>
        <dbReference type="ARBA" id="ARBA00022692"/>
    </source>
</evidence>
<feature type="domain" description="G-protein coupled receptors family 1 profile" evidence="11">
    <location>
        <begin position="68"/>
        <end position="423"/>
    </location>
</feature>
<dbReference type="GO" id="GO:0005886">
    <property type="term" value="C:plasma membrane"/>
    <property type="evidence" value="ECO:0007669"/>
    <property type="project" value="UniProtKB-SubCell"/>
</dbReference>
<keyword evidence="3 10" id="KW-0812">Transmembrane</keyword>
<feature type="transmembrane region" description="Helical" evidence="10">
    <location>
        <begin position="247"/>
        <end position="270"/>
    </location>
</feature>
<evidence type="ECO:0000256" key="6">
    <source>
        <dbReference type="ARBA" id="ARBA00023136"/>
    </source>
</evidence>
<evidence type="ECO:0000256" key="7">
    <source>
        <dbReference type="ARBA" id="ARBA00023170"/>
    </source>
</evidence>
<dbReference type="STRING" id="53326.A0A016SLF9"/>
<keyword evidence="13" id="KW-1185">Reference proteome</keyword>
<keyword evidence="8" id="KW-0807">Transducer</keyword>
<dbReference type="Gene3D" id="1.20.1070.10">
    <property type="entry name" value="Rhodopsin 7-helix transmembrane proteins"/>
    <property type="match status" value="1"/>
</dbReference>
<feature type="transmembrane region" description="Helical" evidence="10">
    <location>
        <begin position="180"/>
        <end position="202"/>
    </location>
</feature>
<reference evidence="13" key="1">
    <citation type="journal article" date="2015" name="Nat. Genet.">
        <title>The genome and transcriptome of the zoonotic hookworm Ancylostoma ceylanicum identify infection-specific gene families.</title>
        <authorList>
            <person name="Schwarz E.M."/>
            <person name="Hu Y."/>
            <person name="Antoshechkin I."/>
            <person name="Miller M.M."/>
            <person name="Sternberg P.W."/>
            <person name="Aroian R.V."/>
        </authorList>
    </citation>
    <scope>NUCLEOTIDE SEQUENCE</scope>
    <source>
        <strain evidence="13">HY135</strain>
    </source>
</reference>
<protein>
    <recommendedName>
        <fullName evidence="11">G-protein coupled receptors family 1 profile domain-containing protein</fullName>
    </recommendedName>
</protein>
<evidence type="ECO:0000256" key="5">
    <source>
        <dbReference type="ARBA" id="ARBA00023040"/>
    </source>
</evidence>
<keyword evidence="6 10" id="KW-0472">Membrane</keyword>
<dbReference type="InterPro" id="IPR000276">
    <property type="entry name" value="GPCR_Rhodpsn"/>
</dbReference>
<dbReference type="Proteomes" id="UP000024635">
    <property type="component" value="Unassembled WGS sequence"/>
</dbReference>
<evidence type="ECO:0000313" key="13">
    <source>
        <dbReference type="Proteomes" id="UP000024635"/>
    </source>
</evidence>
<feature type="transmembrane region" description="Helical" evidence="10">
    <location>
        <begin position="365"/>
        <end position="383"/>
    </location>
</feature>
<evidence type="ECO:0000256" key="10">
    <source>
        <dbReference type="SAM" id="Phobius"/>
    </source>
</evidence>
<proteinExistence type="predicted"/>
<dbReference type="PRINTS" id="PR00237">
    <property type="entry name" value="GPCRRHODOPSN"/>
</dbReference>
<keyword evidence="5" id="KW-0297">G-protein coupled receptor</keyword>
<dbReference type="AlphaFoldDB" id="A0A016SLF9"/>
<name>A0A016SLF9_9BILA</name>
<accession>A0A016SLF9</accession>
<sequence>MQRLFADSHFVRVSRYHHFLRLYKRIAGLSCRLTTDGRRHMTEVPIRAPIEAVEIAYLSVIVTAAVILNSIVLTQLITTSKAPTVRTSFSIGPYHLSAFTQFKLNLCITDFAILLIYALGKIVWLLTFQWELGNIGCKTYQFLSAFSFYANSNIIVAIGLDRLKVVYTRHIQGATSVRRVRCMLVVCWILAAVCSLPQAFVWRTHEVTEGWYQCTTIFAIHEHQNTTTVATRRLALWYELSHQATVFWIPFSIIFVSYLLIVIRLLHYTFRPKEVNRSSRSSVSDGQASTQHDKLITSSPTLCRKETAGYAFQKQSIRKQAPPPHGKHNTENTRKRELWLNIGKVLGLNRTRSIPAWRRQLRSRVFRSALAVVLAHVAMWLPYNTISTLRFIDFNVYRAALTHGGNFLEDLIVVNSLVNPLLYAHRLKK</sequence>
<evidence type="ECO:0000256" key="1">
    <source>
        <dbReference type="ARBA" id="ARBA00004651"/>
    </source>
</evidence>
<organism evidence="12 13">
    <name type="scientific">Ancylostoma ceylanicum</name>
    <dbReference type="NCBI Taxonomy" id="53326"/>
    <lineage>
        <taxon>Eukaryota</taxon>
        <taxon>Metazoa</taxon>
        <taxon>Ecdysozoa</taxon>
        <taxon>Nematoda</taxon>
        <taxon>Chromadorea</taxon>
        <taxon>Rhabditida</taxon>
        <taxon>Rhabditina</taxon>
        <taxon>Rhabditomorpha</taxon>
        <taxon>Strongyloidea</taxon>
        <taxon>Ancylostomatidae</taxon>
        <taxon>Ancylostomatinae</taxon>
        <taxon>Ancylostoma</taxon>
    </lineage>
</organism>